<proteinExistence type="predicted"/>
<dbReference type="AlphaFoldDB" id="A0A382WCM9"/>
<evidence type="ECO:0008006" key="2">
    <source>
        <dbReference type="Google" id="ProtNLM"/>
    </source>
</evidence>
<dbReference type="Gene3D" id="2.60.40.10">
    <property type="entry name" value="Immunoglobulins"/>
    <property type="match status" value="1"/>
</dbReference>
<feature type="non-terminal residue" evidence="1">
    <location>
        <position position="1"/>
    </location>
</feature>
<protein>
    <recommendedName>
        <fullName evidence="2">Cadherin domain-containing protein</fullName>
    </recommendedName>
</protein>
<feature type="non-terminal residue" evidence="1">
    <location>
        <position position="278"/>
    </location>
</feature>
<dbReference type="Pfam" id="PF17963">
    <property type="entry name" value="Big_9"/>
    <property type="match status" value="1"/>
</dbReference>
<dbReference type="InterPro" id="IPR013783">
    <property type="entry name" value="Ig-like_fold"/>
</dbReference>
<reference evidence="1" key="1">
    <citation type="submission" date="2018-05" db="EMBL/GenBank/DDBJ databases">
        <authorList>
            <person name="Lanie J.A."/>
            <person name="Ng W.-L."/>
            <person name="Kazmierczak K.M."/>
            <person name="Andrzejewski T.M."/>
            <person name="Davidsen T.M."/>
            <person name="Wayne K.J."/>
            <person name="Tettelin H."/>
            <person name="Glass J.I."/>
            <person name="Rusch D."/>
            <person name="Podicherti R."/>
            <person name="Tsui H.-C.T."/>
            <person name="Winkler M.E."/>
        </authorList>
    </citation>
    <scope>NUCLEOTIDE SEQUENCE</scope>
</reference>
<sequence>TVTVEPTNDAPVLSEIGDLTLDEDTVLEVTLFATDVDGTDSLTFSVLDDNLISLNASVNGNILEIDPSDNYNGGGELTITVTDNVSRLTDAEIVTVTVNPVNDAPTITSVEDHVHDVVNSGSAYTQTMVADDIDVGDMLTWSVTSIPDDIGMTIGETTGIVTWTADTDPSIFEVTYTVKINDGTVDVYETVQLMVYQYYDCTYDPENDTTWEDGANGIAVDTWCDNSCGVTGPVIDECGVCDGDGILDGACDCDGNINDCAGVCAGDAEDEDGDGICN</sequence>
<accession>A0A382WCM9</accession>
<name>A0A382WCM9_9ZZZZ</name>
<dbReference type="Pfam" id="PF05345">
    <property type="entry name" value="He_PIG"/>
    <property type="match status" value="1"/>
</dbReference>
<dbReference type="EMBL" id="UINC01158745">
    <property type="protein sequence ID" value="SVD56449.1"/>
    <property type="molecule type" value="Genomic_DNA"/>
</dbReference>
<gene>
    <name evidence="1" type="ORF">METZ01_LOCUS409303</name>
</gene>
<evidence type="ECO:0000313" key="1">
    <source>
        <dbReference type="EMBL" id="SVD56449.1"/>
    </source>
</evidence>
<organism evidence="1">
    <name type="scientific">marine metagenome</name>
    <dbReference type="NCBI Taxonomy" id="408172"/>
    <lineage>
        <taxon>unclassified sequences</taxon>
        <taxon>metagenomes</taxon>
        <taxon>ecological metagenomes</taxon>
    </lineage>
</organism>